<evidence type="ECO:0000313" key="1">
    <source>
        <dbReference type="EMBL" id="MBO8473217.1"/>
    </source>
</evidence>
<evidence type="ECO:0000313" key="2">
    <source>
        <dbReference type="Proteomes" id="UP000823604"/>
    </source>
</evidence>
<comment type="caution">
    <text evidence="1">The sequence shown here is derived from an EMBL/GenBank/DDBJ whole genome shotgun (WGS) entry which is preliminary data.</text>
</comment>
<organism evidence="1 2">
    <name type="scientific">Candidatus Merdivivens pullicola</name>
    <dbReference type="NCBI Taxonomy" id="2840872"/>
    <lineage>
        <taxon>Bacteria</taxon>
        <taxon>Pseudomonadati</taxon>
        <taxon>Bacteroidota</taxon>
        <taxon>Bacteroidia</taxon>
        <taxon>Bacteroidales</taxon>
        <taxon>Muribaculaceae</taxon>
        <taxon>Muribaculaceae incertae sedis</taxon>
        <taxon>Candidatus Merdivivens</taxon>
    </lineage>
</organism>
<reference evidence="1" key="1">
    <citation type="submission" date="2020-10" db="EMBL/GenBank/DDBJ databases">
        <authorList>
            <person name="Gilroy R."/>
        </authorList>
    </citation>
    <scope>NUCLEOTIDE SEQUENCE</scope>
    <source>
        <strain evidence="1">B1-8020</strain>
    </source>
</reference>
<dbReference type="Proteomes" id="UP000823604">
    <property type="component" value="Unassembled WGS sequence"/>
</dbReference>
<dbReference type="AlphaFoldDB" id="A0A9D9IIS4"/>
<dbReference type="PROSITE" id="PS51257">
    <property type="entry name" value="PROKAR_LIPOPROTEIN"/>
    <property type="match status" value="1"/>
</dbReference>
<gene>
    <name evidence="1" type="ORF">IAB81_06255</name>
</gene>
<accession>A0A9D9IIS4</accession>
<sequence length="288" mass="32785">MGKSSFISLIFAPLLMVSCTTMEINTVTAERDKEIYDECRYNLLYNALEGLSRAVKWQKISTIDDEPLRNYFMNMVFSAYECYEKGDVLHIGNLEYHRNGYNILVPGAVWNAGLAFDSDYEYSIECIGEGSWRIVFTMENFNSAFYAPSTATGDFFVQASDVPSIAEMEFVFVSGSGRIEDEMTDDMGRRGVIDMYIEEPVNAFISDKGYDYHAHGISIEDEIESPFFDYYPYTLPVTVYKGAMSISADVYGDSGFPGQFYYADLSMASRNEHIVKILHNGIWTSYVW</sequence>
<proteinExistence type="predicted"/>
<reference evidence="1" key="2">
    <citation type="journal article" date="2021" name="PeerJ">
        <title>Extensive microbial diversity within the chicken gut microbiome revealed by metagenomics and culture.</title>
        <authorList>
            <person name="Gilroy R."/>
            <person name="Ravi A."/>
            <person name="Getino M."/>
            <person name="Pursley I."/>
            <person name="Horton D.L."/>
            <person name="Alikhan N.F."/>
            <person name="Baker D."/>
            <person name="Gharbi K."/>
            <person name="Hall N."/>
            <person name="Watson M."/>
            <person name="Adriaenssens E.M."/>
            <person name="Foster-Nyarko E."/>
            <person name="Jarju S."/>
            <person name="Secka A."/>
            <person name="Antonio M."/>
            <person name="Oren A."/>
            <person name="Chaudhuri R.R."/>
            <person name="La Ragione R."/>
            <person name="Hildebrand F."/>
            <person name="Pallen M.J."/>
        </authorList>
    </citation>
    <scope>NUCLEOTIDE SEQUENCE</scope>
    <source>
        <strain evidence="1">B1-8020</strain>
    </source>
</reference>
<name>A0A9D9IIS4_9BACT</name>
<dbReference type="EMBL" id="JADIMA010000060">
    <property type="protein sequence ID" value="MBO8473217.1"/>
    <property type="molecule type" value="Genomic_DNA"/>
</dbReference>
<evidence type="ECO:0008006" key="3">
    <source>
        <dbReference type="Google" id="ProtNLM"/>
    </source>
</evidence>
<protein>
    <recommendedName>
        <fullName evidence="3">Lipoprotein</fullName>
    </recommendedName>
</protein>